<keyword evidence="2" id="KW-1185">Reference proteome</keyword>
<protein>
    <recommendedName>
        <fullName evidence="3">DUF3553 domain-containing protein</fullName>
    </recommendedName>
</protein>
<evidence type="ECO:0000313" key="2">
    <source>
        <dbReference type="Proteomes" id="UP000007382"/>
    </source>
</evidence>
<name>I0IQJ8_LEPFC</name>
<dbReference type="eggNOG" id="ENOG5033E01">
    <property type="taxonomic scope" value="Bacteria"/>
</dbReference>
<dbReference type="STRING" id="1162668.LFE_1869"/>
<evidence type="ECO:0000313" key="1">
    <source>
        <dbReference type="EMBL" id="BAM07547.1"/>
    </source>
</evidence>
<dbReference type="PATRIC" id="fig|1162668.3.peg.2224"/>
<dbReference type="HOGENOM" id="CLU_2523510_0_0_0"/>
<reference evidence="1 2" key="1">
    <citation type="journal article" date="2012" name="J. Bacteriol.">
        <title>Complete Genome Sequence of Leptospirillum ferrooxidans Strain C2-3, Isolated from a Fresh Volcanic Ash Deposit on the Island of Miyake, Japan.</title>
        <authorList>
            <person name="Fujimura R."/>
            <person name="Sato Y."/>
            <person name="Nishizawa T."/>
            <person name="Oshima K."/>
            <person name="Kim S.-W."/>
            <person name="Hattori M."/>
            <person name="Kamijo T."/>
            <person name="Ohta H."/>
        </authorList>
    </citation>
    <scope>NUCLEOTIDE SEQUENCE [LARGE SCALE GENOMIC DNA]</scope>
    <source>
        <strain evidence="1 2">C2-3</strain>
    </source>
</reference>
<dbReference type="Proteomes" id="UP000007382">
    <property type="component" value="Chromosome"/>
</dbReference>
<organism evidence="1 2">
    <name type="scientific">Leptospirillum ferrooxidans (strain C2-3)</name>
    <dbReference type="NCBI Taxonomy" id="1162668"/>
    <lineage>
        <taxon>Bacteria</taxon>
        <taxon>Pseudomonadati</taxon>
        <taxon>Nitrospirota</taxon>
        <taxon>Nitrospiria</taxon>
        <taxon>Nitrospirales</taxon>
        <taxon>Nitrospiraceae</taxon>
        <taxon>Leptospirillum</taxon>
    </lineage>
</organism>
<dbReference type="OrthoDB" id="9800810at2"/>
<gene>
    <name evidence="1" type="ordered locus">LFE_1869</name>
</gene>
<dbReference type="RefSeq" id="WP_014450031.1">
    <property type="nucleotide sequence ID" value="NC_017094.1"/>
</dbReference>
<dbReference type="KEGG" id="lfc:LFE_1869"/>
<accession>I0IQJ8</accession>
<reference evidence="2" key="2">
    <citation type="submission" date="2012-03" db="EMBL/GenBank/DDBJ databases">
        <title>The complete genome sequence of the pioneer microbe on fresh volcanic deposit, Leptospirillum ferrooxidans strain C2-3.</title>
        <authorList>
            <person name="Fujimura R."/>
            <person name="Sato Y."/>
            <person name="Nishizawa T."/>
            <person name="Nanba K."/>
            <person name="Oshima K."/>
            <person name="Hattori M."/>
            <person name="Kamijo T."/>
            <person name="Ohta H."/>
        </authorList>
    </citation>
    <scope>NUCLEOTIDE SEQUENCE [LARGE SCALE GENOMIC DNA]</scope>
    <source>
        <strain evidence="2">C2-3</strain>
    </source>
</reference>
<dbReference type="EMBL" id="AP012342">
    <property type="protein sequence ID" value="BAM07547.1"/>
    <property type="molecule type" value="Genomic_DNA"/>
</dbReference>
<evidence type="ECO:0008006" key="3">
    <source>
        <dbReference type="Google" id="ProtNLM"/>
    </source>
</evidence>
<dbReference type="AlphaFoldDB" id="I0IQJ8"/>
<proteinExistence type="predicted"/>
<sequence>MIDDPEITTRVFLRFSDRASHRDHPEWGEGKVVHLSTSTLPGGAAYVRILFEDGQERTFNNDLNDDRCAYYMGLVKVIKGPGGILFQR</sequence>